<accession>A0A4R6QUY5</accession>
<comment type="caution">
    <text evidence="7">The sequence shown here is derived from an EMBL/GenBank/DDBJ whole genome shotgun (WGS) entry which is preliminary data.</text>
</comment>
<evidence type="ECO:0000256" key="2">
    <source>
        <dbReference type="ARBA" id="ARBA00022908"/>
    </source>
</evidence>
<feature type="compositionally biased region" description="Polar residues" evidence="5">
    <location>
        <begin position="335"/>
        <end position="346"/>
    </location>
</feature>
<gene>
    <name evidence="7" type="ORF">DES47_101791</name>
</gene>
<dbReference type="PANTHER" id="PTHR30349">
    <property type="entry name" value="PHAGE INTEGRASE-RELATED"/>
    <property type="match status" value="1"/>
</dbReference>
<dbReference type="Pfam" id="PF00589">
    <property type="entry name" value="Phage_integrase"/>
    <property type="match status" value="1"/>
</dbReference>
<sequence>MAADAVSALIAEGESENTVRSYQAALRYWAAWYWLRYAQPIELPMSVAAVQQFIVDHVQRRTSTSLESAMPDAVDQALVQCGVKSKLGPPALSTVQQRLSVLSKVHQLKSLASPMHDPKVRELLAKTRRAYAKRGVTPHKKAALTLEPLQAMLATCDDSLRGVRDRALLLFGWSSGGRRRSEVTAATMENTRKVGQRAYSFTLLHSKTNQTGAARPDSEKPVLDDAADALSAWLRRSGIVSGPIFRRIRRGEKVGEPLAAAAVRDIVRERAALAGLPDDFAAHSLRSGFVTEAARQNISLGETMAMTGHTSPATLVGYFRAAESQRSAAARLFSPSKTGQNSQQTAPDAGDVAGHGD</sequence>
<keyword evidence="4" id="KW-0233">DNA recombination</keyword>
<feature type="region of interest" description="Disordered" evidence="5">
    <location>
        <begin position="329"/>
        <end position="357"/>
    </location>
</feature>
<evidence type="ECO:0000256" key="1">
    <source>
        <dbReference type="ARBA" id="ARBA00022829"/>
    </source>
</evidence>
<dbReference type="GO" id="GO:0015074">
    <property type="term" value="P:DNA integration"/>
    <property type="evidence" value="ECO:0007669"/>
    <property type="project" value="UniProtKB-KW"/>
</dbReference>
<dbReference type="GO" id="GO:0003677">
    <property type="term" value="F:DNA binding"/>
    <property type="evidence" value="ECO:0007669"/>
    <property type="project" value="UniProtKB-KW"/>
</dbReference>
<dbReference type="AlphaFoldDB" id="A0A4R6QUY5"/>
<feature type="domain" description="Tyr recombinase" evidence="6">
    <location>
        <begin position="139"/>
        <end position="331"/>
    </location>
</feature>
<dbReference type="PROSITE" id="PS51898">
    <property type="entry name" value="TYR_RECOMBINASE"/>
    <property type="match status" value="1"/>
</dbReference>
<evidence type="ECO:0000256" key="5">
    <source>
        <dbReference type="SAM" id="MobiDB-lite"/>
    </source>
</evidence>
<dbReference type="CDD" id="cd00799">
    <property type="entry name" value="INT_Cre_C"/>
    <property type="match status" value="1"/>
</dbReference>
<dbReference type="Proteomes" id="UP000295361">
    <property type="component" value="Unassembled WGS sequence"/>
</dbReference>
<dbReference type="SUPFAM" id="SSF47823">
    <property type="entry name" value="lambda integrase-like, N-terminal domain"/>
    <property type="match status" value="1"/>
</dbReference>
<keyword evidence="2" id="KW-0229">DNA integration</keyword>
<dbReference type="InterPro" id="IPR011010">
    <property type="entry name" value="DNA_brk_join_enz"/>
</dbReference>
<dbReference type="InParanoid" id="A0A4R6QUY5"/>
<dbReference type="SUPFAM" id="SSF56349">
    <property type="entry name" value="DNA breaking-rejoining enzymes"/>
    <property type="match status" value="1"/>
</dbReference>
<name>A0A4R6QUY5_9BURK</name>
<dbReference type="Gene3D" id="1.10.150.130">
    <property type="match status" value="1"/>
</dbReference>
<evidence type="ECO:0000259" key="6">
    <source>
        <dbReference type="PROSITE" id="PS51898"/>
    </source>
</evidence>
<dbReference type="InterPro" id="IPR013762">
    <property type="entry name" value="Integrase-like_cat_sf"/>
</dbReference>
<dbReference type="OrthoDB" id="8630841at2"/>
<keyword evidence="8" id="KW-1185">Reference proteome</keyword>
<dbReference type="EMBL" id="SNXS01000001">
    <property type="protein sequence ID" value="TDP74725.1"/>
    <property type="molecule type" value="Genomic_DNA"/>
</dbReference>
<evidence type="ECO:0000313" key="8">
    <source>
        <dbReference type="Proteomes" id="UP000295361"/>
    </source>
</evidence>
<organism evidence="7 8">
    <name type="scientific">Roseateles toxinivorans</name>
    <dbReference type="NCBI Taxonomy" id="270368"/>
    <lineage>
        <taxon>Bacteria</taxon>
        <taxon>Pseudomonadati</taxon>
        <taxon>Pseudomonadota</taxon>
        <taxon>Betaproteobacteria</taxon>
        <taxon>Burkholderiales</taxon>
        <taxon>Sphaerotilaceae</taxon>
        <taxon>Roseateles</taxon>
    </lineage>
</organism>
<evidence type="ECO:0000256" key="3">
    <source>
        <dbReference type="ARBA" id="ARBA00023125"/>
    </source>
</evidence>
<dbReference type="GO" id="GO:0007059">
    <property type="term" value="P:chromosome segregation"/>
    <property type="evidence" value="ECO:0007669"/>
    <property type="project" value="UniProtKB-KW"/>
</dbReference>
<proteinExistence type="predicted"/>
<dbReference type="InterPro" id="IPR050090">
    <property type="entry name" value="Tyrosine_recombinase_XerCD"/>
</dbReference>
<evidence type="ECO:0000256" key="4">
    <source>
        <dbReference type="ARBA" id="ARBA00023172"/>
    </source>
</evidence>
<keyword evidence="1" id="KW-0159">Chromosome partition</keyword>
<keyword evidence="3" id="KW-0238">DNA-binding</keyword>
<dbReference type="InterPro" id="IPR010998">
    <property type="entry name" value="Integrase_recombinase_N"/>
</dbReference>
<dbReference type="InterPro" id="IPR002104">
    <property type="entry name" value="Integrase_catalytic"/>
</dbReference>
<evidence type="ECO:0000313" key="7">
    <source>
        <dbReference type="EMBL" id="TDP74725.1"/>
    </source>
</evidence>
<protein>
    <submittedName>
        <fullName evidence="7">Site-specific recombinase XerD</fullName>
    </submittedName>
</protein>
<dbReference type="Gene3D" id="1.10.443.10">
    <property type="entry name" value="Intergrase catalytic core"/>
    <property type="match status" value="1"/>
</dbReference>
<dbReference type="PANTHER" id="PTHR30349:SF81">
    <property type="entry name" value="TYROSINE RECOMBINASE XERC"/>
    <property type="match status" value="1"/>
</dbReference>
<dbReference type="GO" id="GO:0006310">
    <property type="term" value="P:DNA recombination"/>
    <property type="evidence" value="ECO:0007669"/>
    <property type="project" value="UniProtKB-KW"/>
</dbReference>
<reference evidence="7 8" key="1">
    <citation type="submission" date="2019-03" db="EMBL/GenBank/DDBJ databases">
        <title>Genomic Encyclopedia of Type Strains, Phase IV (KMG-IV): sequencing the most valuable type-strain genomes for metagenomic binning, comparative biology and taxonomic classification.</title>
        <authorList>
            <person name="Goeker M."/>
        </authorList>
    </citation>
    <scope>NUCLEOTIDE SEQUENCE [LARGE SCALE GENOMIC DNA]</scope>
    <source>
        <strain evidence="7 8">DSM 16998</strain>
    </source>
</reference>